<accession>A0A250JGT3</accession>
<dbReference type="Proteomes" id="UP000217257">
    <property type="component" value="Chromosome"/>
</dbReference>
<dbReference type="EMBL" id="CP022098">
    <property type="protein sequence ID" value="ATB42830.1"/>
    <property type="molecule type" value="Genomic_DNA"/>
</dbReference>
<dbReference type="InterPro" id="IPR029068">
    <property type="entry name" value="Glyas_Bleomycin-R_OHBP_Dase"/>
</dbReference>
<evidence type="ECO:0000256" key="1">
    <source>
        <dbReference type="SAM" id="MobiDB-lite"/>
    </source>
</evidence>
<evidence type="ECO:0000259" key="2">
    <source>
        <dbReference type="PROSITE" id="PS51819"/>
    </source>
</evidence>
<dbReference type="PROSITE" id="PS51819">
    <property type="entry name" value="VOC"/>
    <property type="match status" value="1"/>
</dbReference>
<evidence type="ECO:0000313" key="4">
    <source>
        <dbReference type="Proteomes" id="UP000217257"/>
    </source>
</evidence>
<dbReference type="RefSeq" id="WP_095990329.1">
    <property type="nucleotide sequence ID" value="NZ_CP022098.1"/>
</dbReference>
<dbReference type="Gene3D" id="3.10.180.10">
    <property type="entry name" value="2,3-Dihydroxybiphenyl 1,2-Dioxygenase, domain 1"/>
    <property type="match status" value="1"/>
</dbReference>
<name>A0A250JGT3_9BACT</name>
<evidence type="ECO:0000313" key="3">
    <source>
        <dbReference type="EMBL" id="ATB42830.1"/>
    </source>
</evidence>
<reference evidence="3 4" key="1">
    <citation type="submission" date="2017-06" db="EMBL/GenBank/DDBJ databases">
        <title>Sequencing and comparative analysis of myxobacterial genomes.</title>
        <authorList>
            <person name="Rupp O."/>
            <person name="Goesmann A."/>
            <person name="Sogaard-Andersen L."/>
        </authorList>
    </citation>
    <scope>NUCLEOTIDE SEQUENCE [LARGE SCALE GENOMIC DNA]</scope>
    <source>
        <strain evidence="3 4">DSM 52655</strain>
    </source>
</reference>
<keyword evidence="3" id="KW-0560">Oxidoreductase</keyword>
<dbReference type="CDD" id="cd06587">
    <property type="entry name" value="VOC"/>
    <property type="match status" value="1"/>
</dbReference>
<gene>
    <name evidence="3" type="ORF">CYFUS_008309</name>
</gene>
<dbReference type="InterPro" id="IPR004360">
    <property type="entry name" value="Glyas_Fos-R_dOase_dom"/>
</dbReference>
<feature type="domain" description="VOC" evidence="2">
    <location>
        <begin position="21"/>
        <end position="140"/>
    </location>
</feature>
<organism evidence="3 4">
    <name type="scientific">Cystobacter fuscus</name>
    <dbReference type="NCBI Taxonomy" id="43"/>
    <lineage>
        <taxon>Bacteria</taxon>
        <taxon>Pseudomonadati</taxon>
        <taxon>Myxococcota</taxon>
        <taxon>Myxococcia</taxon>
        <taxon>Myxococcales</taxon>
        <taxon>Cystobacterineae</taxon>
        <taxon>Archangiaceae</taxon>
        <taxon>Cystobacter</taxon>
    </lineage>
</organism>
<protein>
    <submittedName>
        <fullName evidence="3">Glyoxalase/bleomycin resistance protein/dioxygenase</fullName>
    </submittedName>
</protein>
<dbReference type="Pfam" id="PF00903">
    <property type="entry name" value="Glyoxalase"/>
    <property type="match status" value="1"/>
</dbReference>
<feature type="region of interest" description="Disordered" evidence="1">
    <location>
        <begin position="155"/>
        <end position="175"/>
    </location>
</feature>
<keyword evidence="3" id="KW-0223">Dioxygenase</keyword>
<proteinExistence type="predicted"/>
<dbReference type="InterPro" id="IPR037523">
    <property type="entry name" value="VOC_core"/>
</dbReference>
<dbReference type="SUPFAM" id="SSF54593">
    <property type="entry name" value="Glyoxalase/Bleomycin resistance protein/Dihydroxybiphenyl dioxygenase"/>
    <property type="match status" value="1"/>
</dbReference>
<sequence length="175" mass="20190">MDTKIDREPEDKVEPTLKLKFYSHATLECRDIQRTRRFFKEFLGFETVQMSDKSFWARLGGEQIIVVVQGPARAKEEMPFLNHNGLDVENEAAVDATYEVVKRDAEKWGLKKITKPVVQHGTYCFYFWDMDDNSWEILSNPPGGYSWGFARGDQEGAGHMSRTFKRPDSTLSKGK</sequence>
<dbReference type="GO" id="GO:0051213">
    <property type="term" value="F:dioxygenase activity"/>
    <property type="evidence" value="ECO:0007669"/>
    <property type="project" value="UniProtKB-KW"/>
</dbReference>
<dbReference type="AlphaFoldDB" id="A0A250JGT3"/>
<dbReference type="KEGG" id="cfus:CYFUS_008309"/>